<feature type="compositionally biased region" description="Basic and acidic residues" evidence="1">
    <location>
        <begin position="141"/>
        <end position="150"/>
    </location>
</feature>
<evidence type="ECO:0000313" key="2">
    <source>
        <dbReference type="EMBL" id="KAA8527716.1"/>
    </source>
</evidence>
<reference evidence="2 3" key="1">
    <citation type="submission" date="2019-09" db="EMBL/GenBank/DDBJ databases">
        <title>A chromosome-level genome assembly of the Chinese tupelo Nyssa sinensis.</title>
        <authorList>
            <person name="Yang X."/>
            <person name="Kang M."/>
            <person name="Yang Y."/>
            <person name="Xiong H."/>
            <person name="Wang M."/>
            <person name="Zhang Z."/>
            <person name="Wang Z."/>
            <person name="Wu H."/>
            <person name="Ma T."/>
            <person name="Liu J."/>
            <person name="Xi Z."/>
        </authorList>
    </citation>
    <scope>NUCLEOTIDE SEQUENCE [LARGE SCALE GENOMIC DNA]</scope>
    <source>
        <strain evidence="2">J267</strain>
        <tissue evidence="2">Leaf</tissue>
    </source>
</reference>
<accession>A0A5J5AD76</accession>
<dbReference type="Proteomes" id="UP000325577">
    <property type="component" value="Linkage Group LG21"/>
</dbReference>
<dbReference type="EMBL" id="CM018045">
    <property type="protein sequence ID" value="KAA8527716.1"/>
    <property type="molecule type" value="Genomic_DNA"/>
</dbReference>
<evidence type="ECO:0000256" key="1">
    <source>
        <dbReference type="SAM" id="MobiDB-lite"/>
    </source>
</evidence>
<keyword evidence="3" id="KW-1185">Reference proteome</keyword>
<feature type="compositionally biased region" description="Basic residues" evidence="1">
    <location>
        <begin position="88"/>
        <end position="107"/>
    </location>
</feature>
<dbReference type="AlphaFoldDB" id="A0A5J5AD76"/>
<protein>
    <submittedName>
        <fullName evidence="2">Uncharacterized protein</fullName>
    </submittedName>
</protein>
<name>A0A5J5AD76_9ASTE</name>
<evidence type="ECO:0000313" key="3">
    <source>
        <dbReference type="Proteomes" id="UP000325577"/>
    </source>
</evidence>
<organism evidence="2 3">
    <name type="scientific">Nyssa sinensis</name>
    <dbReference type="NCBI Taxonomy" id="561372"/>
    <lineage>
        <taxon>Eukaryota</taxon>
        <taxon>Viridiplantae</taxon>
        <taxon>Streptophyta</taxon>
        <taxon>Embryophyta</taxon>
        <taxon>Tracheophyta</taxon>
        <taxon>Spermatophyta</taxon>
        <taxon>Magnoliopsida</taxon>
        <taxon>eudicotyledons</taxon>
        <taxon>Gunneridae</taxon>
        <taxon>Pentapetalae</taxon>
        <taxon>asterids</taxon>
        <taxon>Cornales</taxon>
        <taxon>Nyssaceae</taxon>
        <taxon>Nyssa</taxon>
    </lineage>
</organism>
<proteinExistence type="predicted"/>
<feature type="compositionally biased region" description="Basic and acidic residues" evidence="1">
    <location>
        <begin position="75"/>
        <end position="87"/>
    </location>
</feature>
<gene>
    <name evidence="2" type="ORF">F0562_035415</name>
</gene>
<feature type="region of interest" description="Disordered" evidence="1">
    <location>
        <begin position="75"/>
        <end position="150"/>
    </location>
</feature>
<sequence length="150" mass="17054">MSQFILTKQLHVLEPGSGTERETVAVVRLPYAFSVIILRLRSPTSSSVVVFGNFLRLVIGEKMLSGLKFIPRDQIDTAQDEKSNASRRERKKSSGRKEKKRRKKKSSHCSSSDDDLERIKKGSKMKKKWYSSDEDFSSYSDKSESESASD</sequence>